<keyword evidence="2" id="KW-1185">Reference proteome</keyword>
<organism evidence="1 2">
    <name type="scientific">Bosea thiooxidans</name>
    <dbReference type="NCBI Taxonomy" id="53254"/>
    <lineage>
        <taxon>Bacteria</taxon>
        <taxon>Pseudomonadati</taxon>
        <taxon>Pseudomonadota</taxon>
        <taxon>Alphaproteobacteria</taxon>
        <taxon>Hyphomicrobiales</taxon>
        <taxon>Boseaceae</taxon>
        <taxon>Bosea</taxon>
    </lineage>
</organism>
<reference evidence="1 2" key="1">
    <citation type="submission" date="2015-10" db="EMBL/GenBank/DDBJ databases">
        <title>Draft genome of Bosea thiooxidans.</title>
        <authorList>
            <person name="Wang X."/>
        </authorList>
    </citation>
    <scope>NUCLEOTIDE SEQUENCE [LARGE SCALE GENOMIC DNA]</scope>
    <source>
        <strain evidence="1 2">CGMCC 9174</strain>
    </source>
</reference>
<proteinExistence type="predicted"/>
<gene>
    <name evidence="1" type="ORF">ARD30_02885</name>
</gene>
<accession>A0A0Q3M6F5</accession>
<sequence>MCLSGQASKDNVSPVADLCRGCRPLDAGKHHVETRLVWIERHNRVASRQPARNRRAQRPEP</sequence>
<dbReference type="EMBL" id="LMAR01000023">
    <property type="protein sequence ID" value="KQK31369.1"/>
    <property type="molecule type" value="Genomic_DNA"/>
</dbReference>
<name>A0A0Q3M6F5_9HYPH</name>
<comment type="caution">
    <text evidence="1">The sequence shown here is derived from an EMBL/GenBank/DDBJ whole genome shotgun (WGS) entry which is preliminary data.</text>
</comment>
<evidence type="ECO:0000313" key="2">
    <source>
        <dbReference type="Proteomes" id="UP000051562"/>
    </source>
</evidence>
<dbReference type="Proteomes" id="UP000051562">
    <property type="component" value="Unassembled WGS sequence"/>
</dbReference>
<protein>
    <submittedName>
        <fullName evidence="1">Uncharacterized protein</fullName>
    </submittedName>
</protein>
<evidence type="ECO:0000313" key="1">
    <source>
        <dbReference type="EMBL" id="KQK31369.1"/>
    </source>
</evidence>
<dbReference type="AlphaFoldDB" id="A0A0Q3M6F5"/>